<dbReference type="InterPro" id="IPR002654">
    <property type="entry name" value="Glyco_trans_25"/>
</dbReference>
<gene>
    <name evidence="2" type="ORF">HMPREF1064_02820</name>
</gene>
<proteinExistence type="predicted"/>
<protein>
    <recommendedName>
        <fullName evidence="1">Glycosyl transferase family 25 domain-containing protein</fullName>
    </recommendedName>
</protein>
<dbReference type="EMBL" id="AGXJ01000051">
    <property type="protein sequence ID" value="EIY32277.1"/>
    <property type="molecule type" value="Genomic_DNA"/>
</dbReference>
<sequence>MVKTFIINLKDSAEKRVYINNVFAPYKDIFDIKLIEAVDGRKLSDAELCLLFNEEKACRTYGRYLKGGEVGCALSHRKCCQELIESTDEVALVVEDDLVWQDADVCKIVTEVKSFMSVEHPVIVLLSGDYWFTTIKKLGCGLKLAHIREAVCTHAYMINRAAAKVILSTEKCYLADDWYSLTQSRIKLYGLYPHIADQNRRDLKTEISTAYAGLVRNNLSFAKRMHSYYRGVIKHVLYYTGHFEYKNFID</sequence>
<dbReference type="RefSeq" id="WP_007846699.1">
    <property type="nucleotide sequence ID" value="NZ_JH724134.1"/>
</dbReference>
<dbReference type="HOGENOM" id="CLU_071269_4_0_10"/>
<keyword evidence="3" id="KW-1185">Reference proteome</keyword>
<reference evidence="2 3" key="1">
    <citation type="submission" date="2012-02" db="EMBL/GenBank/DDBJ databases">
        <title>The Genome Sequence of Bacteroides dorei CL02T12C06.</title>
        <authorList>
            <consortium name="The Broad Institute Genome Sequencing Platform"/>
            <person name="Earl A."/>
            <person name="Ward D."/>
            <person name="Feldgarden M."/>
            <person name="Gevers D."/>
            <person name="Zitomersky N.L."/>
            <person name="Coyne M.J."/>
            <person name="Comstock L.E."/>
            <person name="Young S.K."/>
            <person name="Zeng Q."/>
            <person name="Gargeya S."/>
            <person name="Fitzgerald M."/>
            <person name="Haas B."/>
            <person name="Abouelleil A."/>
            <person name="Alvarado L."/>
            <person name="Arachchi H.M."/>
            <person name="Berlin A."/>
            <person name="Chapman S.B."/>
            <person name="Gearin G."/>
            <person name="Goldberg J."/>
            <person name="Griggs A."/>
            <person name="Gujja S."/>
            <person name="Hansen M."/>
            <person name="Heiman D."/>
            <person name="Howarth C."/>
            <person name="Larimer J."/>
            <person name="Lui A."/>
            <person name="MacDonald P.J.P."/>
            <person name="McCowen C."/>
            <person name="Montmayeur A."/>
            <person name="Murphy C."/>
            <person name="Neiman D."/>
            <person name="Pearson M."/>
            <person name="Priest M."/>
            <person name="Roberts A."/>
            <person name="Saif S."/>
            <person name="Shea T."/>
            <person name="Sisk P."/>
            <person name="Stolte C."/>
            <person name="Sykes S."/>
            <person name="Wortman J."/>
            <person name="Nusbaum C."/>
            <person name="Birren B."/>
        </authorList>
    </citation>
    <scope>NUCLEOTIDE SEQUENCE [LARGE SCALE GENOMIC DNA]</scope>
    <source>
        <strain evidence="2 3">CL02T12C06</strain>
    </source>
</reference>
<dbReference type="Pfam" id="PF01755">
    <property type="entry name" value="Glyco_transf_25"/>
    <property type="match status" value="1"/>
</dbReference>
<dbReference type="OrthoDB" id="1100027at2"/>
<name>I8W3H4_9BACT</name>
<dbReference type="CDD" id="cd06532">
    <property type="entry name" value="Glyco_transf_25"/>
    <property type="match status" value="1"/>
</dbReference>
<accession>I8W3H4</accession>
<comment type="caution">
    <text evidence="2">The sequence shown here is derived from an EMBL/GenBank/DDBJ whole genome shotgun (WGS) entry which is preliminary data.</text>
</comment>
<dbReference type="AlphaFoldDB" id="I8W3H4"/>
<organism evidence="2 3">
    <name type="scientific">Phocaeicola dorei CL02T12C06</name>
    <dbReference type="NCBI Taxonomy" id="997876"/>
    <lineage>
        <taxon>Bacteria</taxon>
        <taxon>Pseudomonadati</taxon>
        <taxon>Bacteroidota</taxon>
        <taxon>Bacteroidia</taxon>
        <taxon>Bacteroidales</taxon>
        <taxon>Bacteroidaceae</taxon>
        <taxon>Phocaeicola</taxon>
    </lineage>
</organism>
<dbReference type="PATRIC" id="fig|997876.3.peg.2900"/>
<evidence type="ECO:0000259" key="1">
    <source>
        <dbReference type="Pfam" id="PF01755"/>
    </source>
</evidence>
<feature type="domain" description="Glycosyl transferase family 25" evidence="1">
    <location>
        <begin position="1"/>
        <end position="169"/>
    </location>
</feature>
<dbReference type="Proteomes" id="UP000005974">
    <property type="component" value="Unassembled WGS sequence"/>
</dbReference>
<evidence type="ECO:0000313" key="2">
    <source>
        <dbReference type="EMBL" id="EIY32277.1"/>
    </source>
</evidence>
<evidence type="ECO:0000313" key="3">
    <source>
        <dbReference type="Proteomes" id="UP000005974"/>
    </source>
</evidence>